<dbReference type="Gene3D" id="3.40.250.10">
    <property type="entry name" value="Rhodanese-like domain"/>
    <property type="match status" value="1"/>
</dbReference>
<name>A0A2J6Q8M7_9HELO</name>
<dbReference type="GO" id="GO:0005634">
    <property type="term" value="C:nucleus"/>
    <property type="evidence" value="ECO:0007669"/>
    <property type="project" value="TreeGrafter"/>
</dbReference>
<proteinExistence type="predicted"/>
<feature type="domain" description="Rhodanese" evidence="1">
    <location>
        <begin position="46"/>
        <end position="146"/>
    </location>
</feature>
<dbReference type="OrthoDB" id="8300214at2759"/>
<dbReference type="PANTHER" id="PTHR10828:SF50">
    <property type="entry name" value="REDUCTASE (ARC2), PUTATIVE (AFU_ORTHOLOGUE AFUA_6G13400)-RELATED"/>
    <property type="match status" value="1"/>
</dbReference>
<dbReference type="CDD" id="cd01443">
    <property type="entry name" value="Cdc25_Acr2p"/>
    <property type="match status" value="1"/>
</dbReference>
<organism evidence="2 3">
    <name type="scientific">Hyaloscypha hepaticicola</name>
    <dbReference type="NCBI Taxonomy" id="2082293"/>
    <lineage>
        <taxon>Eukaryota</taxon>
        <taxon>Fungi</taxon>
        <taxon>Dikarya</taxon>
        <taxon>Ascomycota</taxon>
        <taxon>Pezizomycotina</taxon>
        <taxon>Leotiomycetes</taxon>
        <taxon>Helotiales</taxon>
        <taxon>Hyaloscyphaceae</taxon>
        <taxon>Hyaloscypha</taxon>
    </lineage>
</organism>
<dbReference type="AlphaFoldDB" id="A0A2J6Q8M7"/>
<dbReference type="InterPro" id="IPR036873">
    <property type="entry name" value="Rhodanese-like_dom_sf"/>
</dbReference>
<dbReference type="EMBL" id="KZ613477">
    <property type="protein sequence ID" value="PMD22594.1"/>
    <property type="molecule type" value="Genomic_DNA"/>
</dbReference>
<dbReference type="FunFam" id="3.40.250.10:FF:000045">
    <property type="entry name" value="Arsenate reductase (Arc2), putative"/>
    <property type="match status" value="1"/>
</dbReference>
<dbReference type="Pfam" id="PF00581">
    <property type="entry name" value="Rhodanese"/>
    <property type="match status" value="1"/>
</dbReference>
<accession>A0A2J6Q8M7</accession>
<evidence type="ECO:0000313" key="2">
    <source>
        <dbReference type="EMBL" id="PMD22594.1"/>
    </source>
</evidence>
<evidence type="ECO:0000313" key="3">
    <source>
        <dbReference type="Proteomes" id="UP000235672"/>
    </source>
</evidence>
<reference evidence="2 3" key="1">
    <citation type="submission" date="2016-05" db="EMBL/GenBank/DDBJ databases">
        <title>A degradative enzymes factory behind the ericoid mycorrhizal symbiosis.</title>
        <authorList>
            <consortium name="DOE Joint Genome Institute"/>
            <person name="Martino E."/>
            <person name="Morin E."/>
            <person name="Grelet G."/>
            <person name="Kuo A."/>
            <person name="Kohler A."/>
            <person name="Daghino S."/>
            <person name="Barry K."/>
            <person name="Choi C."/>
            <person name="Cichocki N."/>
            <person name="Clum A."/>
            <person name="Copeland A."/>
            <person name="Hainaut M."/>
            <person name="Haridas S."/>
            <person name="Labutti K."/>
            <person name="Lindquist E."/>
            <person name="Lipzen A."/>
            <person name="Khouja H.-R."/>
            <person name="Murat C."/>
            <person name="Ohm R."/>
            <person name="Olson A."/>
            <person name="Spatafora J."/>
            <person name="Veneault-Fourrey C."/>
            <person name="Henrissat B."/>
            <person name="Grigoriev I."/>
            <person name="Martin F."/>
            <person name="Perotto S."/>
        </authorList>
    </citation>
    <scope>NUCLEOTIDE SEQUENCE [LARGE SCALE GENOMIC DNA]</scope>
    <source>
        <strain evidence="2 3">UAMH 7357</strain>
    </source>
</reference>
<dbReference type="PANTHER" id="PTHR10828">
    <property type="entry name" value="M-PHASE INDUCER PHOSPHATASE DUAL SPECIFICITY PHOSPHATASE CDC25"/>
    <property type="match status" value="1"/>
</dbReference>
<dbReference type="GO" id="GO:0005737">
    <property type="term" value="C:cytoplasm"/>
    <property type="evidence" value="ECO:0007669"/>
    <property type="project" value="TreeGrafter"/>
</dbReference>
<dbReference type="InterPro" id="IPR001763">
    <property type="entry name" value="Rhodanese-like_dom"/>
</dbReference>
<dbReference type="STRING" id="1745343.A0A2J6Q8M7"/>
<evidence type="ECO:0000259" key="1">
    <source>
        <dbReference type="PROSITE" id="PS50206"/>
    </source>
</evidence>
<dbReference type="GO" id="GO:0004725">
    <property type="term" value="F:protein tyrosine phosphatase activity"/>
    <property type="evidence" value="ECO:0007669"/>
    <property type="project" value="TreeGrafter"/>
</dbReference>
<gene>
    <name evidence="2" type="ORF">NA56DRAFT_678768</name>
</gene>
<protein>
    <submittedName>
        <fullName evidence="2">Rhodanese-like protein</fullName>
    </submittedName>
</protein>
<dbReference type="Proteomes" id="UP000235672">
    <property type="component" value="Unassembled WGS sequence"/>
</dbReference>
<sequence length="161" mass="17893">MTAKQPVAANEEQPKPWHAAYPASRNAASWVTRQTLLSWMKKGKVAGKDFVLVDLRRTDFEGGTIHGSINLPAQSLYPTIPALYTLFSKAGISSVIWYCGSSRGRGSRAAGWFSDYIQDQKDTEMESYALEEGIKGWATGGEEYVKLMDEYDASVWSLESK</sequence>
<keyword evidence="3" id="KW-1185">Reference proteome</keyword>
<dbReference type="PROSITE" id="PS50206">
    <property type="entry name" value="RHODANESE_3"/>
    <property type="match status" value="1"/>
</dbReference>
<dbReference type="SUPFAM" id="SSF52821">
    <property type="entry name" value="Rhodanese/Cell cycle control phosphatase"/>
    <property type="match status" value="1"/>
</dbReference>